<name>A0A2X0KZ14_9BASI</name>
<feature type="compositionally biased region" description="Basic and acidic residues" evidence="4">
    <location>
        <begin position="743"/>
        <end position="779"/>
    </location>
</feature>
<dbReference type="PANTHER" id="PTHR22767:SF2">
    <property type="entry name" value="N(ALPHA)-ACETYLTRANSFERASE 15_16, ISOFORM A"/>
    <property type="match status" value="1"/>
</dbReference>
<evidence type="ECO:0000256" key="4">
    <source>
        <dbReference type="SAM" id="MobiDB-lite"/>
    </source>
</evidence>
<evidence type="ECO:0000313" key="5">
    <source>
        <dbReference type="EMBL" id="SCZ97206.1"/>
    </source>
</evidence>
<dbReference type="PANTHER" id="PTHR22767">
    <property type="entry name" value="N-TERMINAL ACETYLTRANSFERASE-RELATED"/>
    <property type="match status" value="1"/>
</dbReference>
<feature type="region of interest" description="Disordered" evidence="4">
    <location>
        <begin position="688"/>
        <end position="779"/>
    </location>
</feature>
<dbReference type="PROSITE" id="PS50005">
    <property type="entry name" value="TPR"/>
    <property type="match status" value="1"/>
</dbReference>
<feature type="region of interest" description="Disordered" evidence="4">
    <location>
        <begin position="1"/>
        <end position="33"/>
    </location>
</feature>
<dbReference type="SUPFAM" id="SSF48452">
    <property type="entry name" value="TPR-like"/>
    <property type="match status" value="2"/>
</dbReference>
<proteinExistence type="predicted"/>
<dbReference type="Gene3D" id="1.25.40.1040">
    <property type="match status" value="1"/>
</dbReference>
<sequence length="1001" mass="112178">MPPRRKPVAVKASAKSTAAATTELNDDPPTTVQNRALPKKEAELFRQVLTLYENKQFTKGLETVEAILKGFPEHGEALSMRGLFLSCVDRKPEGYAEVDRAVDNDPGSHIVWHVYALMLRADSRFEQALDCYRKATTIEPASPENRRDTRALLAELLRLPTISGPQDSLNLLTDMAMLLVHLRHYTEYAQARLAILRTQPRLRKNWIYLAVAQHLASQHAEADRTLTHFANILREVPDGEFDLGEILLYHAQVLEEAGQFERCLEFLQENSGKIVDRTAYSVQRAHLLLKLGRKEPAEWAWDILLEENPDSYEFIRASVLARGADCGMLHELSYRCRLSLTSNPSPSDSKTDEGRTAAVKVLDLLAEKHPRSLAIRRLGLDLASGKEFEIRASRYLTDALSKGVPSLFADIKSLYPDTTKRAQIGQLVEAYKTSLESSSTFGLASDSDDQVESTAVYLWTLYFLAQHHSQNGDQEKALSVLDAAEAHTPSLPELSMLRARILKRSGDPLKAMQAMRSAQRLDLQDRFLNSKFSKYLIRADSLTEAEEIAGLFTKKDAPSPMSDLVDMQCLWILQEEAQSFLRQGKEAMALKRYHKLFDHAHGRHLRSIQIFTEIEEDQYDFHSYCIRKSTLRAYIDMLRFVDSLRSHPRYVAAAKGAIQVYLSLQIYLRLHDDPSAFQRPALTNGAAEAAEAEAEKERQKAAEAAAEAAKAKAEKEAKEKEEQEKAAKTAATTASKSKKGKGKKDDSSSTTTKKDDDKDDKEVSAKADEDQDPLGEKLLENKEPLQAALKFLKPLEKEAAGLVETWVLSYQVSIRRGKYLLALAALRRALSLSPLSPSILPLLASFHKLTTTTTYQTTQTPLVQKTICATLPTLWGDAGSIEAFLDSVLQHGDEKGRGERLLAIAQAKINLEGPGAKEESDNLVMQILKGEERPSLEITTRGLAYLTEQNSTQVDAYRTQAHALWPRARAFKTVSEIEAEDREVEERKRKDGEREKEAVID</sequence>
<dbReference type="Gene3D" id="1.25.40.1010">
    <property type="match status" value="1"/>
</dbReference>
<evidence type="ECO:0000256" key="1">
    <source>
        <dbReference type="ARBA" id="ARBA00022737"/>
    </source>
</evidence>
<dbReference type="InterPro" id="IPR019734">
    <property type="entry name" value="TPR_rpt"/>
</dbReference>
<dbReference type="OrthoDB" id="10263032at2759"/>
<feature type="compositionally biased region" description="Basic and acidic residues" evidence="4">
    <location>
        <begin position="984"/>
        <end position="1001"/>
    </location>
</feature>
<organism evidence="5 6">
    <name type="scientific">Microbotryum saponariae</name>
    <dbReference type="NCBI Taxonomy" id="289078"/>
    <lineage>
        <taxon>Eukaryota</taxon>
        <taxon>Fungi</taxon>
        <taxon>Dikarya</taxon>
        <taxon>Basidiomycota</taxon>
        <taxon>Pucciniomycotina</taxon>
        <taxon>Microbotryomycetes</taxon>
        <taxon>Microbotryales</taxon>
        <taxon>Microbotryaceae</taxon>
        <taxon>Microbotryum</taxon>
    </lineage>
</organism>
<feature type="region of interest" description="Disordered" evidence="4">
    <location>
        <begin position="976"/>
        <end position="1001"/>
    </location>
</feature>
<dbReference type="AlphaFoldDB" id="A0A2X0KZ14"/>
<dbReference type="EMBL" id="FMWP01000092">
    <property type="protein sequence ID" value="SCZ97206.1"/>
    <property type="molecule type" value="Genomic_DNA"/>
</dbReference>
<keyword evidence="1" id="KW-0677">Repeat</keyword>
<feature type="repeat" description="TPR" evidence="3">
    <location>
        <begin position="109"/>
        <end position="142"/>
    </location>
</feature>
<keyword evidence="6" id="KW-1185">Reference proteome</keyword>
<dbReference type="InterPro" id="IPR011990">
    <property type="entry name" value="TPR-like_helical_dom_sf"/>
</dbReference>
<evidence type="ECO:0000256" key="2">
    <source>
        <dbReference type="ARBA" id="ARBA00022803"/>
    </source>
</evidence>
<feature type="compositionally biased region" description="Low complexity" evidence="4">
    <location>
        <begin position="9"/>
        <end position="21"/>
    </location>
</feature>
<reference evidence="6" key="1">
    <citation type="submission" date="2016-10" db="EMBL/GenBank/DDBJ databases">
        <authorList>
            <person name="Jeantristanb JTB J.-T."/>
            <person name="Ricardo R."/>
        </authorList>
    </citation>
    <scope>NUCLEOTIDE SEQUENCE [LARGE SCALE GENOMIC DNA]</scope>
</reference>
<keyword evidence="2 3" id="KW-0802">TPR repeat</keyword>
<evidence type="ECO:0000256" key="3">
    <source>
        <dbReference type="PROSITE-ProRule" id="PRU00339"/>
    </source>
</evidence>
<dbReference type="SMART" id="SM00028">
    <property type="entry name" value="TPR"/>
    <property type="match status" value="5"/>
</dbReference>
<dbReference type="Proteomes" id="UP000249723">
    <property type="component" value="Unassembled WGS sequence"/>
</dbReference>
<dbReference type="PIRSF" id="PIRSF000422">
    <property type="entry name" value="N-terminal-AcTrfase-A_aux_su"/>
    <property type="match status" value="1"/>
</dbReference>
<dbReference type="STRING" id="289078.A0A2X0KZ14"/>
<dbReference type="GO" id="GO:0031415">
    <property type="term" value="C:NatA complex"/>
    <property type="evidence" value="ECO:0007669"/>
    <property type="project" value="TreeGrafter"/>
</dbReference>
<dbReference type="InterPro" id="IPR021183">
    <property type="entry name" value="NatA_aux_su"/>
</dbReference>
<evidence type="ECO:0000313" key="6">
    <source>
        <dbReference type="Proteomes" id="UP000249723"/>
    </source>
</evidence>
<feature type="compositionally biased region" description="Basic and acidic residues" evidence="4">
    <location>
        <begin position="709"/>
        <end position="727"/>
    </location>
</feature>
<accession>A0A2X0KZ14</accession>
<dbReference type="Pfam" id="PF12569">
    <property type="entry name" value="NatA_aux_su"/>
    <property type="match status" value="1"/>
</dbReference>
<protein>
    <submittedName>
        <fullName evidence="5">BZ3500_MvSof-1268-A1-R1_Chr4-2g07060 protein</fullName>
    </submittedName>
</protein>
<gene>
    <name evidence="5" type="ORF">BZ3500_MVSOF-1268-A1-R1_CHR4-2G07060</name>
</gene>